<gene>
    <name evidence="2" type="ORF">San01_09350</name>
</gene>
<dbReference type="AlphaFoldDB" id="A0A5J4LCT0"/>
<comment type="caution">
    <text evidence="2">The sequence shown here is derived from an EMBL/GenBank/DDBJ whole genome shotgun (WGS) entry which is preliminary data.</text>
</comment>
<keyword evidence="3" id="KW-1185">Reference proteome</keyword>
<evidence type="ECO:0000313" key="3">
    <source>
        <dbReference type="Proteomes" id="UP000325598"/>
    </source>
</evidence>
<dbReference type="Proteomes" id="UP000325598">
    <property type="component" value="Unassembled WGS sequence"/>
</dbReference>
<name>A0A5J4LCT0_9ACTN</name>
<organism evidence="2 3">
    <name type="scientific">Streptomyces angustmyceticus</name>
    <dbReference type="NCBI Taxonomy" id="285578"/>
    <lineage>
        <taxon>Bacteria</taxon>
        <taxon>Bacillati</taxon>
        <taxon>Actinomycetota</taxon>
        <taxon>Actinomycetes</taxon>
        <taxon>Kitasatosporales</taxon>
        <taxon>Streptomycetaceae</taxon>
        <taxon>Streptomyces</taxon>
    </lineage>
</organism>
<accession>A0A5J4LCT0</accession>
<protein>
    <submittedName>
        <fullName evidence="2">Uncharacterized protein</fullName>
    </submittedName>
</protein>
<proteinExistence type="predicted"/>
<dbReference type="EMBL" id="BLAG01000004">
    <property type="protein sequence ID" value="GES28448.1"/>
    <property type="molecule type" value="Genomic_DNA"/>
</dbReference>
<evidence type="ECO:0000256" key="1">
    <source>
        <dbReference type="SAM" id="MobiDB-lite"/>
    </source>
</evidence>
<reference evidence="2 3" key="1">
    <citation type="submission" date="2019-10" db="EMBL/GenBank/DDBJ databases">
        <title>Whole genome shotgun sequence of Streptomyces angustmyceticus NBRC 3934.</title>
        <authorList>
            <person name="Hosoyama A."/>
            <person name="Ichikawa N."/>
            <person name="Kimura A."/>
            <person name="Kitahashi Y."/>
            <person name="Komaki H."/>
            <person name="Uohara A."/>
        </authorList>
    </citation>
    <scope>NUCLEOTIDE SEQUENCE [LARGE SCALE GENOMIC DNA]</scope>
    <source>
        <strain evidence="2 3">NBRC 3934</strain>
    </source>
</reference>
<feature type="region of interest" description="Disordered" evidence="1">
    <location>
        <begin position="19"/>
        <end position="171"/>
    </location>
</feature>
<sequence length="171" mass="18505">MEVDTMAMSSLALKDVRLPGWAARPTVPAATDTSPMDHRQSHQRPPFPDTMPTVATPRHTAADPAAPHRSATGAHPSAVPHRHRAAPRAVLRREAGPHLVKAAAPLAKHRPAQPTSQSRSRAPEGRSPSGPMANGVRWADRRRKPRAPNNTGDTGFRRLPDTPRPAWEPSS</sequence>
<evidence type="ECO:0000313" key="2">
    <source>
        <dbReference type="EMBL" id="GES28448.1"/>
    </source>
</evidence>